<keyword evidence="3 5" id="KW-0539">Nucleus</keyword>
<dbReference type="GO" id="GO:0099402">
    <property type="term" value="P:plant organ development"/>
    <property type="evidence" value="ECO:0007669"/>
    <property type="project" value="UniProtKB-ARBA"/>
</dbReference>
<comment type="domain">
    <text evidence="5">The QLQ domain and WRC domain may be involved in protein-protein interaction and DNA-binding, respectively.</text>
</comment>
<evidence type="ECO:0000256" key="1">
    <source>
        <dbReference type="ARBA" id="ARBA00004123"/>
    </source>
</evidence>
<name>A0A7J7CKB2_TRIWF</name>
<dbReference type="SMART" id="SM00951">
    <property type="entry name" value="QLQ"/>
    <property type="match status" value="1"/>
</dbReference>
<evidence type="ECO:0000256" key="5">
    <source>
        <dbReference type="RuleBase" id="RU367127"/>
    </source>
</evidence>
<comment type="function">
    <text evidence="5">Transcription activator.</text>
</comment>
<keyword evidence="5" id="KW-0010">Activator</keyword>
<evidence type="ECO:0000313" key="8">
    <source>
        <dbReference type="EMBL" id="KAF5734451.1"/>
    </source>
</evidence>
<dbReference type="PROSITE" id="PS51666">
    <property type="entry name" value="QLQ"/>
    <property type="match status" value="1"/>
</dbReference>
<dbReference type="GO" id="GO:0006351">
    <property type="term" value="P:DNA-templated transcription"/>
    <property type="evidence" value="ECO:0007669"/>
    <property type="project" value="UniProtKB-UniRule"/>
</dbReference>
<dbReference type="Pfam" id="PF08879">
    <property type="entry name" value="WRC"/>
    <property type="match status" value="1"/>
</dbReference>
<keyword evidence="9" id="KW-1185">Reference proteome</keyword>
<evidence type="ECO:0000313" key="9">
    <source>
        <dbReference type="Proteomes" id="UP000593562"/>
    </source>
</evidence>
<comment type="caution">
    <text evidence="4">Lacks conserved residue(s) required for the propagation of feature annotation.</text>
</comment>
<accession>A0A7J7CKB2</accession>
<feature type="domain" description="QLQ" evidence="6">
    <location>
        <begin position="63"/>
        <end position="98"/>
    </location>
</feature>
<organism evidence="8 9">
    <name type="scientific">Tripterygium wilfordii</name>
    <name type="common">Thunder God vine</name>
    <dbReference type="NCBI Taxonomy" id="458696"/>
    <lineage>
        <taxon>Eukaryota</taxon>
        <taxon>Viridiplantae</taxon>
        <taxon>Streptophyta</taxon>
        <taxon>Embryophyta</taxon>
        <taxon>Tracheophyta</taxon>
        <taxon>Spermatophyta</taxon>
        <taxon>Magnoliopsida</taxon>
        <taxon>eudicotyledons</taxon>
        <taxon>Gunneridae</taxon>
        <taxon>Pentapetalae</taxon>
        <taxon>rosids</taxon>
        <taxon>fabids</taxon>
        <taxon>Celastrales</taxon>
        <taxon>Celastraceae</taxon>
        <taxon>Tripterygium</taxon>
    </lineage>
</organism>
<dbReference type="PROSITE" id="PS51667">
    <property type="entry name" value="WRC"/>
    <property type="match status" value="1"/>
</dbReference>
<dbReference type="GO" id="GO:0006355">
    <property type="term" value="P:regulation of DNA-templated transcription"/>
    <property type="evidence" value="ECO:0007669"/>
    <property type="project" value="InterPro"/>
</dbReference>
<dbReference type="AlphaFoldDB" id="A0A7J7CKB2"/>
<protein>
    <recommendedName>
        <fullName evidence="5">Growth-regulating factor</fullName>
    </recommendedName>
</protein>
<comment type="subcellular location">
    <subcellularLocation>
        <location evidence="1 5">Nucleus</location>
    </subcellularLocation>
</comment>
<dbReference type="Pfam" id="PF08880">
    <property type="entry name" value="QLQ"/>
    <property type="match status" value="1"/>
</dbReference>
<dbReference type="PANTHER" id="PTHR31602">
    <property type="entry name" value="GROWTH-REGULATING FACTOR 5"/>
    <property type="match status" value="1"/>
</dbReference>
<evidence type="ECO:0000256" key="2">
    <source>
        <dbReference type="ARBA" id="ARBA00008122"/>
    </source>
</evidence>
<evidence type="ECO:0000259" key="7">
    <source>
        <dbReference type="PROSITE" id="PS51667"/>
    </source>
</evidence>
<evidence type="ECO:0000256" key="3">
    <source>
        <dbReference type="ARBA" id="ARBA00023242"/>
    </source>
</evidence>
<dbReference type="InterPro" id="IPR014977">
    <property type="entry name" value="WRC_dom"/>
</dbReference>
<reference evidence="8 9" key="1">
    <citation type="journal article" date="2020" name="Nat. Commun.">
        <title>Genome of Tripterygium wilfordii and identification of cytochrome P450 involved in triptolide biosynthesis.</title>
        <authorList>
            <person name="Tu L."/>
            <person name="Su P."/>
            <person name="Zhang Z."/>
            <person name="Gao L."/>
            <person name="Wang J."/>
            <person name="Hu T."/>
            <person name="Zhou J."/>
            <person name="Zhang Y."/>
            <person name="Zhao Y."/>
            <person name="Liu Y."/>
            <person name="Song Y."/>
            <person name="Tong Y."/>
            <person name="Lu Y."/>
            <person name="Yang J."/>
            <person name="Xu C."/>
            <person name="Jia M."/>
            <person name="Peters R.J."/>
            <person name="Huang L."/>
            <person name="Gao W."/>
        </authorList>
    </citation>
    <scope>NUCLEOTIDE SEQUENCE [LARGE SCALE GENOMIC DNA]</scope>
    <source>
        <strain evidence="9">cv. XIE 37</strain>
        <tissue evidence="8">Leaf</tissue>
    </source>
</reference>
<gene>
    <name evidence="8" type="ORF">HS088_TW16G00900</name>
</gene>
<dbReference type="PANTHER" id="PTHR31602:SF81">
    <property type="entry name" value="GROWTH-REGULATING FACTOR 9"/>
    <property type="match status" value="1"/>
</dbReference>
<comment type="caution">
    <text evidence="8">The sequence shown here is derived from an EMBL/GenBank/DDBJ whole genome shotgun (WGS) entry which is preliminary data.</text>
</comment>
<dbReference type="GO" id="GO:0005634">
    <property type="term" value="C:nucleus"/>
    <property type="evidence" value="ECO:0007669"/>
    <property type="project" value="UniProtKB-SubCell"/>
</dbReference>
<evidence type="ECO:0000256" key="4">
    <source>
        <dbReference type="PROSITE-ProRule" id="PRU01002"/>
    </source>
</evidence>
<keyword evidence="5" id="KW-0805">Transcription regulation</keyword>
<dbReference type="Proteomes" id="UP000593562">
    <property type="component" value="Unassembled WGS sequence"/>
</dbReference>
<comment type="similarity">
    <text evidence="2 5">Belongs to the GRF family.</text>
</comment>
<sequence length="182" mass="20331">MDFHVPPHKIARMANSGIRATNWDLEANGCNRIANSPQTGAALELGRGSDYQTPAGIIPKSCGFTILQWQELKLQSLIYNYIEAGSPVPHHLLVPIWKSVANSLNCPNAALYQQLFGFCGSDAEPGRCRRTDGKKWRCSKEALPDHKYCERHMHRGRQRSRKLVEASQSANTMLSISFPPTQ</sequence>
<dbReference type="EMBL" id="JAAARO010000016">
    <property type="protein sequence ID" value="KAF5734451.1"/>
    <property type="molecule type" value="Genomic_DNA"/>
</dbReference>
<dbReference type="InterPro" id="IPR014978">
    <property type="entry name" value="Gln-Leu-Gln_QLQ"/>
</dbReference>
<dbReference type="InParanoid" id="A0A7J7CKB2"/>
<dbReference type="GO" id="GO:0005524">
    <property type="term" value="F:ATP binding"/>
    <property type="evidence" value="ECO:0007669"/>
    <property type="project" value="UniProtKB-UniRule"/>
</dbReference>
<evidence type="ECO:0000259" key="6">
    <source>
        <dbReference type="PROSITE" id="PS51666"/>
    </source>
</evidence>
<feature type="domain" description="WRC" evidence="7">
    <location>
        <begin position="122"/>
        <end position="166"/>
    </location>
</feature>
<keyword evidence="5" id="KW-0804">Transcription</keyword>
<proteinExistence type="inferred from homology"/>
<dbReference type="InterPro" id="IPR031137">
    <property type="entry name" value="GRF"/>
</dbReference>